<dbReference type="InterPro" id="IPR036388">
    <property type="entry name" value="WH-like_DNA-bd_sf"/>
</dbReference>
<dbReference type="AlphaFoldDB" id="A0A241RM79"/>
<dbReference type="SUPFAM" id="SSF53850">
    <property type="entry name" value="Periplasmic binding protein-like II"/>
    <property type="match status" value="1"/>
</dbReference>
<reference evidence="6" key="2">
    <citation type="journal article" date="2023" name="Front Nutr">
        <title>Lactiplantibacillus pentosus P2020 protects the hyperuricemia and renal inflammation in mice.</title>
        <authorList>
            <person name="Wang Z."/>
            <person name="Song L."/>
            <person name="Li X."/>
            <person name="Xiao Y."/>
            <person name="Huang Y."/>
            <person name="Zhang Y."/>
            <person name="Li J."/>
            <person name="Li M."/>
            <person name="Ren Z."/>
        </authorList>
    </citation>
    <scope>NUCLEOTIDE SEQUENCE</scope>
    <source>
        <strain evidence="6">P2000</strain>
    </source>
</reference>
<evidence type="ECO:0000256" key="3">
    <source>
        <dbReference type="ARBA" id="ARBA00023125"/>
    </source>
</evidence>
<keyword evidence="4" id="KW-0804">Transcription</keyword>
<dbReference type="Pfam" id="PF00126">
    <property type="entry name" value="HTH_1"/>
    <property type="match status" value="1"/>
</dbReference>
<dbReference type="Gene3D" id="1.10.10.10">
    <property type="entry name" value="Winged helix-like DNA-binding domain superfamily/Winged helix DNA-binding domain"/>
    <property type="match status" value="1"/>
</dbReference>
<proteinExistence type="inferred from homology"/>
<evidence type="ECO:0000256" key="1">
    <source>
        <dbReference type="ARBA" id="ARBA00009437"/>
    </source>
</evidence>
<name>A0A241RM79_LACPE</name>
<gene>
    <name evidence="6" type="ORF">OOJ94_05690</name>
    <name evidence="7" type="ORF">RI555_12300</name>
</gene>
<dbReference type="GeneID" id="49393245"/>
<comment type="caution">
    <text evidence="6">The sequence shown here is derived from an EMBL/GenBank/DDBJ whole genome shotgun (WGS) entry which is preliminary data.</text>
</comment>
<dbReference type="InterPro" id="IPR005119">
    <property type="entry name" value="LysR_subst-bd"/>
</dbReference>
<dbReference type="SUPFAM" id="SSF46785">
    <property type="entry name" value="Winged helix' DNA-binding domain"/>
    <property type="match status" value="1"/>
</dbReference>
<dbReference type="InterPro" id="IPR036390">
    <property type="entry name" value="WH_DNA-bd_sf"/>
</dbReference>
<evidence type="ECO:0000256" key="4">
    <source>
        <dbReference type="ARBA" id="ARBA00023163"/>
    </source>
</evidence>
<dbReference type="InterPro" id="IPR000847">
    <property type="entry name" value="LysR_HTH_N"/>
</dbReference>
<sequence length="308" mass="34880">MDNKLLTFLEAIQQHASMTKAAQSLFVSQPYISRTIKSAELHFGTNLIDREHRPLELTYAGERLLSYLQSDARLHQMMNTELREISQNKYQSMTIGITPPMADTWFSQTLPDFYRHFPNIRTKILEITTSKAEALLASHQLDFFIGKTIHQEHIKTVPLQTISLSLVIPQTARLYQPNQFWRPFTSTTLTSMNGEPVIRTVGEARFQELVDHYFADKGVQTIPLIEVNDSRFALSLTLQGLGSIVLATEMLAKMAAEPTQYPINAFKLPTSELSLDFSVAYLPSHVLAKPIAYLVDQACQNFSPAIDF</sequence>
<dbReference type="PROSITE" id="PS50931">
    <property type="entry name" value="HTH_LYSR"/>
    <property type="match status" value="1"/>
</dbReference>
<keyword evidence="3" id="KW-0238">DNA-binding</keyword>
<dbReference type="OrthoDB" id="9803735at2"/>
<dbReference type="Proteomes" id="UP001263852">
    <property type="component" value="Unassembled WGS sequence"/>
</dbReference>
<dbReference type="CDD" id="cd05466">
    <property type="entry name" value="PBP2_LTTR_substrate"/>
    <property type="match status" value="1"/>
</dbReference>
<dbReference type="PANTHER" id="PTHR30419">
    <property type="entry name" value="HTH-TYPE TRANSCRIPTIONAL REGULATOR YBHD"/>
    <property type="match status" value="1"/>
</dbReference>
<dbReference type="Pfam" id="PF03466">
    <property type="entry name" value="LysR_substrate"/>
    <property type="match status" value="1"/>
</dbReference>
<dbReference type="Gene3D" id="3.40.190.290">
    <property type="match status" value="1"/>
</dbReference>
<feature type="domain" description="HTH lysR-type" evidence="5">
    <location>
        <begin position="1"/>
        <end position="58"/>
    </location>
</feature>
<dbReference type="GO" id="GO:0005829">
    <property type="term" value="C:cytosol"/>
    <property type="evidence" value="ECO:0007669"/>
    <property type="project" value="TreeGrafter"/>
</dbReference>
<evidence type="ECO:0000313" key="7">
    <source>
        <dbReference type="EMBL" id="MDT7039742.1"/>
    </source>
</evidence>
<dbReference type="GO" id="GO:0003677">
    <property type="term" value="F:DNA binding"/>
    <property type="evidence" value="ECO:0007669"/>
    <property type="project" value="UniProtKB-KW"/>
</dbReference>
<dbReference type="GO" id="GO:0003700">
    <property type="term" value="F:DNA-binding transcription factor activity"/>
    <property type="evidence" value="ECO:0007669"/>
    <property type="project" value="InterPro"/>
</dbReference>
<reference evidence="7" key="3">
    <citation type="submission" date="2023-08" db="EMBL/GenBank/DDBJ databases">
        <authorList>
            <person name="Page C.A."/>
            <person name="Perez-Diaz I.M."/>
        </authorList>
    </citation>
    <scope>NUCLEOTIDE SEQUENCE</scope>
    <source>
        <strain evidence="7">1.8.9</strain>
    </source>
</reference>
<comment type="similarity">
    <text evidence="1">Belongs to the LysR transcriptional regulatory family.</text>
</comment>
<dbReference type="InterPro" id="IPR050950">
    <property type="entry name" value="HTH-type_LysR_regulators"/>
</dbReference>
<evidence type="ECO:0000313" key="8">
    <source>
        <dbReference type="Proteomes" id="UP001151834"/>
    </source>
</evidence>
<dbReference type="EMBL" id="JAPEQV010000005">
    <property type="protein sequence ID" value="MDF2312305.1"/>
    <property type="molecule type" value="Genomic_DNA"/>
</dbReference>
<evidence type="ECO:0000313" key="6">
    <source>
        <dbReference type="EMBL" id="MDF2312305.1"/>
    </source>
</evidence>
<evidence type="ECO:0000259" key="5">
    <source>
        <dbReference type="PROSITE" id="PS50931"/>
    </source>
</evidence>
<dbReference type="PANTHER" id="PTHR30419:SF8">
    <property type="entry name" value="NITROGEN ASSIMILATION TRANSCRIPTIONAL ACTIVATOR-RELATED"/>
    <property type="match status" value="1"/>
</dbReference>
<protein>
    <submittedName>
        <fullName evidence="6">LysR family transcriptional regulator</fullName>
    </submittedName>
</protein>
<reference evidence="6" key="1">
    <citation type="submission" date="2022-11" db="EMBL/GenBank/DDBJ databases">
        <authorList>
            <person name="Wang Z."/>
        </authorList>
    </citation>
    <scope>NUCLEOTIDE SEQUENCE</scope>
    <source>
        <strain evidence="6">P2000</strain>
    </source>
</reference>
<organism evidence="6 8">
    <name type="scientific">Lactiplantibacillus pentosus</name>
    <name type="common">Lactobacillus pentosus</name>
    <dbReference type="NCBI Taxonomy" id="1589"/>
    <lineage>
        <taxon>Bacteria</taxon>
        <taxon>Bacillati</taxon>
        <taxon>Bacillota</taxon>
        <taxon>Bacilli</taxon>
        <taxon>Lactobacillales</taxon>
        <taxon>Lactobacillaceae</taxon>
        <taxon>Lactiplantibacillus</taxon>
    </lineage>
</organism>
<accession>A0A241RM79</accession>
<dbReference type="EMBL" id="JAVLAO010000001">
    <property type="protein sequence ID" value="MDT7039742.1"/>
    <property type="molecule type" value="Genomic_DNA"/>
</dbReference>
<keyword evidence="2" id="KW-0805">Transcription regulation</keyword>
<dbReference type="RefSeq" id="WP_050339028.1">
    <property type="nucleotide sequence ID" value="NZ_BJZC01000009.1"/>
</dbReference>
<dbReference type="Proteomes" id="UP001151834">
    <property type="component" value="Unassembled WGS sequence"/>
</dbReference>
<evidence type="ECO:0000256" key="2">
    <source>
        <dbReference type="ARBA" id="ARBA00023015"/>
    </source>
</evidence>